<dbReference type="PROSITE" id="PS00503">
    <property type="entry name" value="PECTINESTERASE_2"/>
    <property type="match status" value="1"/>
</dbReference>
<evidence type="ECO:0000256" key="6">
    <source>
        <dbReference type="ARBA" id="ARBA00023085"/>
    </source>
</evidence>
<feature type="active site" evidence="11">
    <location>
        <position position="431"/>
    </location>
</feature>
<evidence type="ECO:0000256" key="9">
    <source>
        <dbReference type="ARBA" id="ARBA00047928"/>
    </source>
</evidence>
<dbReference type="GO" id="GO:0045490">
    <property type="term" value="P:pectin catabolic process"/>
    <property type="evidence" value="ECO:0007669"/>
    <property type="project" value="UniProtKB-UniRule"/>
</dbReference>
<dbReference type="GO" id="GO:0042545">
    <property type="term" value="P:cell wall modification"/>
    <property type="evidence" value="ECO:0007669"/>
    <property type="project" value="UniProtKB-UniRule"/>
</dbReference>
<reference evidence="15" key="2">
    <citation type="submission" date="2023-04" db="EMBL/GenBank/DDBJ databases">
        <authorList>
            <person name="Bruccoleri R.E."/>
            <person name="Oakeley E.J."/>
            <person name="Faust A.-M."/>
            <person name="Dessus-Babus S."/>
            <person name="Altorfer M."/>
            <person name="Burckhardt D."/>
            <person name="Oertli M."/>
            <person name="Naumann U."/>
            <person name="Petersen F."/>
            <person name="Wong J."/>
        </authorList>
    </citation>
    <scope>NUCLEOTIDE SEQUENCE</scope>
    <source>
        <strain evidence="15">GSM-AAB239-AS_SAM_17_03QT</strain>
        <tissue evidence="15">Leaf</tissue>
    </source>
</reference>
<dbReference type="InterPro" id="IPR006501">
    <property type="entry name" value="Pectinesterase_inhib_dom"/>
</dbReference>
<evidence type="ECO:0000313" key="15">
    <source>
        <dbReference type="EMBL" id="KAJ6836407.1"/>
    </source>
</evidence>
<evidence type="ECO:0000256" key="2">
    <source>
        <dbReference type="ARBA" id="ARBA00006027"/>
    </source>
</evidence>
<keyword evidence="8" id="KW-0325">Glycoprotein</keyword>
<dbReference type="InterPro" id="IPR000070">
    <property type="entry name" value="Pectinesterase_cat"/>
</dbReference>
<reference evidence="15" key="1">
    <citation type="journal article" date="2023" name="GigaByte">
        <title>Genome assembly of the bearded iris, Iris pallida Lam.</title>
        <authorList>
            <person name="Bruccoleri R.E."/>
            <person name="Oakeley E.J."/>
            <person name="Faust A.M.E."/>
            <person name="Altorfer M."/>
            <person name="Dessus-Babus S."/>
            <person name="Burckhardt D."/>
            <person name="Oertli M."/>
            <person name="Naumann U."/>
            <person name="Petersen F."/>
            <person name="Wong J."/>
        </authorList>
    </citation>
    <scope>NUCLEOTIDE SEQUENCE</scope>
    <source>
        <strain evidence="15">GSM-AAB239-AS_SAM_17_03QT</strain>
    </source>
</reference>
<protein>
    <recommendedName>
        <fullName evidence="4 12">Pectinesterase</fullName>
        <ecNumber evidence="4 12">3.1.1.11</ecNumber>
    </recommendedName>
</protein>
<feature type="domain" description="Pectinesterase inhibitor" evidence="14">
    <location>
        <begin position="71"/>
        <end position="230"/>
    </location>
</feature>
<keyword evidence="13" id="KW-1133">Transmembrane helix</keyword>
<evidence type="ECO:0000256" key="5">
    <source>
        <dbReference type="ARBA" id="ARBA00022801"/>
    </source>
</evidence>
<comment type="caution">
    <text evidence="15">The sequence shown here is derived from an EMBL/GenBank/DDBJ whole genome shotgun (WGS) entry which is preliminary data.</text>
</comment>
<evidence type="ECO:0000256" key="3">
    <source>
        <dbReference type="ARBA" id="ARBA00007786"/>
    </source>
</evidence>
<evidence type="ECO:0000259" key="14">
    <source>
        <dbReference type="SMART" id="SM00856"/>
    </source>
</evidence>
<evidence type="ECO:0000256" key="8">
    <source>
        <dbReference type="ARBA" id="ARBA00023180"/>
    </source>
</evidence>
<dbReference type="FunFam" id="1.20.140.40:FF:000001">
    <property type="entry name" value="Pectinesterase"/>
    <property type="match status" value="1"/>
</dbReference>
<sequence>MDTVKSFKGYGKVDEADNREFQRTTRKRLILIASSAVILLVIVVGVVIGVVANKRGGGGGDDDDSDRSPSTSATSIKAMCSVTRYPDACFSSVSSVKEAGSTSDPEELFKLSLRVAADAVSRASSLPDTFAVPANDARLAAALRDCRELFDDAVGRLNDSIASLGAAAGGAGGKVLTDSKIGDLKSWLSAAVTDQETCLDGFEGTTGGLREKMEAAMTNSTQFTSNSLAIVAGILGILRDLDIPIHRKLLSSSSSALLPKWVLGSHRRALLQAAAPGELKPNVTVAKDGSGQFATIGEAVQLVPKKSPFPFVIYVKEGVYEENVVVEKSKWNVMFFGDGMYKTVVTGSLNFIDGTPTFSTATFATVGKGFMARDMGFKNTAGPEKHQAVAFRSGADRSVYYRCSFEAFQDTLYVHALRQFYRECDISGTIDFIFGDATAVFQKCTIRPRQPLANQRNIITAQGKKDPNESTGISIQGCTITPYSTDVTAQTYLGRPWKNYSTTIVMQTEIGAVVDAEGWLAWTPGVAPPDTINYAEYQNTGPGSMVAGRVKWAGYRPEISAEEAAKYTVHAFLDGSEWIDQSGATYESTL</sequence>
<dbReference type="SUPFAM" id="SSF101148">
    <property type="entry name" value="Plant invertase/pectin methylesterase inhibitor"/>
    <property type="match status" value="1"/>
</dbReference>
<dbReference type="InterPro" id="IPR033131">
    <property type="entry name" value="Pectinesterase_Asp_AS"/>
</dbReference>
<dbReference type="Pfam" id="PF01095">
    <property type="entry name" value="Pectinesterase"/>
    <property type="match status" value="1"/>
</dbReference>
<dbReference type="Pfam" id="PF04043">
    <property type="entry name" value="PMEI"/>
    <property type="match status" value="1"/>
</dbReference>
<comment type="pathway">
    <text evidence="1 12">Glycan metabolism; pectin degradation; 2-dehydro-3-deoxy-D-gluconate from pectin: step 1/5.</text>
</comment>
<keyword evidence="6 12" id="KW-0063">Aspartyl esterase</keyword>
<name>A0AAX6H731_IRIPA</name>
<accession>A0AAX6H731</accession>
<dbReference type="InterPro" id="IPR011050">
    <property type="entry name" value="Pectin_lyase_fold/virulence"/>
</dbReference>
<dbReference type="GO" id="GO:0004857">
    <property type="term" value="F:enzyme inhibitor activity"/>
    <property type="evidence" value="ECO:0007669"/>
    <property type="project" value="InterPro"/>
</dbReference>
<dbReference type="SUPFAM" id="SSF51126">
    <property type="entry name" value="Pectin lyase-like"/>
    <property type="match status" value="1"/>
</dbReference>
<evidence type="ECO:0000256" key="7">
    <source>
        <dbReference type="ARBA" id="ARBA00023157"/>
    </source>
</evidence>
<keyword evidence="7" id="KW-1015">Disulfide bond</keyword>
<dbReference type="EC" id="3.1.1.11" evidence="4 12"/>
<comment type="function">
    <text evidence="10">Acts in the modification of cell walls via demethylesterification of cell wall pectin.</text>
</comment>
<dbReference type="SMART" id="SM00856">
    <property type="entry name" value="PMEI"/>
    <property type="match status" value="1"/>
</dbReference>
<dbReference type="InterPro" id="IPR012334">
    <property type="entry name" value="Pectin_lyas_fold"/>
</dbReference>
<evidence type="ECO:0000256" key="1">
    <source>
        <dbReference type="ARBA" id="ARBA00005184"/>
    </source>
</evidence>
<comment type="similarity">
    <text evidence="3">In the C-terminal section; belongs to the pectinesterase family.</text>
</comment>
<evidence type="ECO:0000313" key="16">
    <source>
        <dbReference type="Proteomes" id="UP001140949"/>
    </source>
</evidence>
<dbReference type="NCBIfam" id="TIGR01614">
    <property type="entry name" value="PME_inhib"/>
    <property type="match status" value="1"/>
</dbReference>
<dbReference type="PANTHER" id="PTHR31707">
    <property type="entry name" value="PECTINESTERASE"/>
    <property type="match status" value="1"/>
</dbReference>
<dbReference type="EMBL" id="JANAVB010012195">
    <property type="protein sequence ID" value="KAJ6836407.1"/>
    <property type="molecule type" value="Genomic_DNA"/>
</dbReference>
<evidence type="ECO:0000256" key="13">
    <source>
        <dbReference type="SAM" id="Phobius"/>
    </source>
</evidence>
<dbReference type="InterPro" id="IPR035513">
    <property type="entry name" value="Invertase/methylesterase_inhib"/>
</dbReference>
<keyword evidence="13" id="KW-0812">Transmembrane</keyword>
<evidence type="ECO:0000256" key="11">
    <source>
        <dbReference type="PROSITE-ProRule" id="PRU10040"/>
    </source>
</evidence>
<dbReference type="FunFam" id="2.160.20.10:FF:000001">
    <property type="entry name" value="Pectinesterase"/>
    <property type="match status" value="1"/>
</dbReference>
<dbReference type="Gene3D" id="1.20.140.40">
    <property type="entry name" value="Invertase/pectin methylesterase inhibitor family protein"/>
    <property type="match status" value="1"/>
</dbReference>
<evidence type="ECO:0000256" key="12">
    <source>
        <dbReference type="RuleBase" id="RU000589"/>
    </source>
</evidence>
<keyword evidence="13" id="KW-0472">Membrane</keyword>
<gene>
    <name evidence="15" type="ORF">M6B38_327595</name>
</gene>
<organism evidence="15 16">
    <name type="scientific">Iris pallida</name>
    <name type="common">Sweet iris</name>
    <dbReference type="NCBI Taxonomy" id="29817"/>
    <lineage>
        <taxon>Eukaryota</taxon>
        <taxon>Viridiplantae</taxon>
        <taxon>Streptophyta</taxon>
        <taxon>Embryophyta</taxon>
        <taxon>Tracheophyta</taxon>
        <taxon>Spermatophyta</taxon>
        <taxon>Magnoliopsida</taxon>
        <taxon>Liliopsida</taxon>
        <taxon>Asparagales</taxon>
        <taxon>Iridaceae</taxon>
        <taxon>Iridoideae</taxon>
        <taxon>Irideae</taxon>
        <taxon>Iris</taxon>
    </lineage>
</organism>
<evidence type="ECO:0000256" key="10">
    <source>
        <dbReference type="ARBA" id="ARBA00057335"/>
    </source>
</evidence>
<proteinExistence type="inferred from homology"/>
<dbReference type="Proteomes" id="UP001140949">
    <property type="component" value="Unassembled WGS sequence"/>
</dbReference>
<comment type="catalytic activity">
    <reaction evidence="9 12">
        <text>[(1-&gt;4)-alpha-D-galacturonosyl methyl ester](n) + n H2O = [(1-&gt;4)-alpha-D-galacturonosyl](n) + n methanol + n H(+)</text>
        <dbReference type="Rhea" id="RHEA:22380"/>
        <dbReference type="Rhea" id="RHEA-COMP:14570"/>
        <dbReference type="Rhea" id="RHEA-COMP:14573"/>
        <dbReference type="ChEBI" id="CHEBI:15377"/>
        <dbReference type="ChEBI" id="CHEBI:15378"/>
        <dbReference type="ChEBI" id="CHEBI:17790"/>
        <dbReference type="ChEBI" id="CHEBI:140522"/>
        <dbReference type="ChEBI" id="CHEBI:140523"/>
        <dbReference type="EC" id="3.1.1.11"/>
    </reaction>
</comment>
<evidence type="ECO:0000256" key="4">
    <source>
        <dbReference type="ARBA" id="ARBA00013229"/>
    </source>
</evidence>
<dbReference type="CDD" id="cd15798">
    <property type="entry name" value="PMEI-like_3"/>
    <property type="match status" value="1"/>
</dbReference>
<feature type="transmembrane region" description="Helical" evidence="13">
    <location>
        <begin position="29"/>
        <end position="52"/>
    </location>
</feature>
<dbReference type="GO" id="GO:0030599">
    <property type="term" value="F:pectinesterase activity"/>
    <property type="evidence" value="ECO:0007669"/>
    <property type="project" value="UniProtKB-UniRule"/>
</dbReference>
<keyword evidence="16" id="KW-1185">Reference proteome</keyword>
<dbReference type="Gene3D" id="2.160.20.10">
    <property type="entry name" value="Single-stranded right-handed beta-helix, Pectin lyase-like"/>
    <property type="match status" value="1"/>
</dbReference>
<keyword evidence="5 12" id="KW-0378">Hydrolase</keyword>
<comment type="similarity">
    <text evidence="2">In the N-terminal section; belongs to the PMEI family.</text>
</comment>
<dbReference type="AlphaFoldDB" id="A0AAX6H731"/>